<protein>
    <recommendedName>
        <fullName evidence="1">AB hydrolase-1 domain-containing protein</fullName>
    </recommendedName>
</protein>
<dbReference type="PANTHER" id="PTHR11614">
    <property type="entry name" value="PHOSPHOLIPASE-RELATED"/>
    <property type="match status" value="1"/>
</dbReference>
<feature type="domain" description="AB hydrolase-1" evidence="1">
    <location>
        <begin position="190"/>
        <end position="404"/>
    </location>
</feature>
<accession>A0A3B0VV03</accession>
<organism evidence="2">
    <name type="scientific">hydrothermal vent metagenome</name>
    <dbReference type="NCBI Taxonomy" id="652676"/>
    <lineage>
        <taxon>unclassified sequences</taxon>
        <taxon>metagenomes</taxon>
        <taxon>ecological metagenomes</taxon>
    </lineage>
</organism>
<dbReference type="SUPFAM" id="SSF53474">
    <property type="entry name" value="alpha/beta-Hydrolases"/>
    <property type="match status" value="1"/>
</dbReference>
<evidence type="ECO:0000259" key="1">
    <source>
        <dbReference type="Pfam" id="PF12697"/>
    </source>
</evidence>
<dbReference type="InterPro" id="IPR051044">
    <property type="entry name" value="MAG_DAG_Lipase"/>
</dbReference>
<reference evidence="2" key="1">
    <citation type="submission" date="2018-06" db="EMBL/GenBank/DDBJ databases">
        <authorList>
            <person name="Zhirakovskaya E."/>
        </authorList>
    </citation>
    <scope>NUCLEOTIDE SEQUENCE</scope>
</reference>
<dbReference type="AlphaFoldDB" id="A0A3B0VV03"/>
<dbReference type="SUPFAM" id="SSF52540">
    <property type="entry name" value="P-loop containing nucleoside triphosphate hydrolases"/>
    <property type="match status" value="1"/>
</dbReference>
<dbReference type="EMBL" id="UOEU01000980">
    <property type="protein sequence ID" value="VAW42912.1"/>
    <property type="molecule type" value="Genomic_DNA"/>
</dbReference>
<dbReference type="Pfam" id="PF12697">
    <property type="entry name" value="Abhydrolase_6"/>
    <property type="match status" value="1"/>
</dbReference>
<dbReference type="Gene3D" id="3.40.50.300">
    <property type="entry name" value="P-loop containing nucleotide triphosphate hydrolases"/>
    <property type="match status" value="1"/>
</dbReference>
<dbReference type="Gene3D" id="3.40.50.1820">
    <property type="entry name" value="alpha/beta hydrolase"/>
    <property type="match status" value="1"/>
</dbReference>
<dbReference type="InterPro" id="IPR027417">
    <property type="entry name" value="P-loop_NTPase"/>
</dbReference>
<dbReference type="InterPro" id="IPR029058">
    <property type="entry name" value="AB_hydrolase_fold"/>
</dbReference>
<sequence length="419" mass="47396">MAQEKIEATVHLFCGLATAGKTTLAKELEQSHNAIRFTLDEWMIDLTDATIFDDEYDVLVEKLKERIWKTAVSILNQGVDVILDWSLWNPERRQKWISRINELGAEYTLYYLNIPVEELRRRMQARNDNLPPGAHFLPLAELDRFLPLFTPPTADEGLNVVEMRWEDTHPIQNPQLEGDTFFWEGGATGVLLLHGLTATTAEVRLLAEKLHGEGYTISAPMLPGHGTKPEDLNETSWHDWAWASEKAYQHLATVCDHVFVGGESTGGALALYLAIHHEEIAGVLCYAPAIKLAIATHDLIRLYMIAPLVDAIPKDNVGGNPYWQGYKVNPLRAVMELIRLGRDVRRQLPRITQPLLIMQGRNDKTVSPDVGEIILEGVSSEYTEQYWMEQSGHVILLEDELDEITAVTLKFMQELLDQA</sequence>
<gene>
    <name evidence="2" type="ORF">MNBD_CHLOROFLEXI01-2212</name>
</gene>
<dbReference type="Pfam" id="PF13671">
    <property type="entry name" value="AAA_33"/>
    <property type="match status" value="1"/>
</dbReference>
<dbReference type="InterPro" id="IPR000073">
    <property type="entry name" value="AB_hydrolase_1"/>
</dbReference>
<proteinExistence type="predicted"/>
<evidence type="ECO:0000313" key="2">
    <source>
        <dbReference type="EMBL" id="VAW42912.1"/>
    </source>
</evidence>
<name>A0A3B0VV03_9ZZZZ</name>